<gene>
    <name evidence="2" type="ORF">GCM10010964_37960</name>
</gene>
<organism evidence="2 3">
    <name type="scientific">Caldovatus sediminis</name>
    <dbReference type="NCBI Taxonomy" id="2041189"/>
    <lineage>
        <taxon>Bacteria</taxon>
        <taxon>Pseudomonadati</taxon>
        <taxon>Pseudomonadota</taxon>
        <taxon>Alphaproteobacteria</taxon>
        <taxon>Acetobacterales</taxon>
        <taxon>Roseomonadaceae</taxon>
        <taxon>Caldovatus</taxon>
    </lineage>
</organism>
<reference evidence="2 3" key="1">
    <citation type="journal article" date="2014" name="Int. J. Syst. Evol. Microbiol.">
        <title>Complete genome sequence of Corynebacterium casei LMG S-19264T (=DSM 44701T), isolated from a smear-ripened cheese.</title>
        <authorList>
            <consortium name="US DOE Joint Genome Institute (JGI-PGF)"/>
            <person name="Walter F."/>
            <person name="Albersmeier A."/>
            <person name="Kalinowski J."/>
            <person name="Ruckert C."/>
        </authorList>
    </citation>
    <scope>NUCLEOTIDE SEQUENCE [LARGE SCALE GENOMIC DNA]</scope>
    <source>
        <strain evidence="2 3">CGMCC 1.16330</strain>
    </source>
</reference>
<sequence>MQGKYTSGGARGVTRRAAIGGLAAPAAAAAMLGGVRGASAQPSRAAAGDGGVWPTRPVRIIVAFGPGGAADTATRAFGARMSETLGQQIVVENRTGGNSVIAGSATLQSPRDGYTFLVDAAQQLINPLLLSDLPFDYRASFVPVSQLVYFAQVIAVRRDFPAATIEEFVAYARANPGRITYGTPPAAGMAHMAGEVLMRELGFRMTHAPYRQATDAARDVGAGNLDAVLITTSTIRPIVQAGRARVLAVTSAQRVGAYPDAPAIAERLLPGFEMNDWMGLFAASGVPAPIVARMGAAVGDAARDPAVRARLEPLGAEMVGSTPEEFAGFLERQRELVTRVIREANIRLG</sequence>
<dbReference type="PROSITE" id="PS51318">
    <property type="entry name" value="TAT"/>
    <property type="match status" value="1"/>
</dbReference>
<dbReference type="InterPro" id="IPR042100">
    <property type="entry name" value="Bug_dom1"/>
</dbReference>
<dbReference type="PANTHER" id="PTHR42928">
    <property type="entry name" value="TRICARBOXYLATE-BINDING PROTEIN"/>
    <property type="match status" value="1"/>
</dbReference>
<dbReference type="AlphaFoldDB" id="A0A8J2ZEH8"/>
<dbReference type="PANTHER" id="PTHR42928:SF5">
    <property type="entry name" value="BLR1237 PROTEIN"/>
    <property type="match status" value="1"/>
</dbReference>
<dbReference type="PIRSF" id="PIRSF017082">
    <property type="entry name" value="YflP"/>
    <property type="match status" value="1"/>
</dbReference>
<evidence type="ECO:0000313" key="3">
    <source>
        <dbReference type="Proteomes" id="UP000597507"/>
    </source>
</evidence>
<dbReference type="Gene3D" id="3.40.190.150">
    <property type="entry name" value="Bordetella uptake gene, domain 1"/>
    <property type="match status" value="1"/>
</dbReference>
<dbReference type="InterPro" id="IPR006311">
    <property type="entry name" value="TAT_signal"/>
</dbReference>
<dbReference type="Gene3D" id="3.40.190.10">
    <property type="entry name" value="Periplasmic binding protein-like II"/>
    <property type="match status" value="1"/>
</dbReference>
<keyword evidence="3" id="KW-1185">Reference proteome</keyword>
<proteinExistence type="inferred from homology"/>
<evidence type="ECO:0008006" key="4">
    <source>
        <dbReference type="Google" id="ProtNLM"/>
    </source>
</evidence>
<dbReference type="EMBL" id="BMKS01000015">
    <property type="protein sequence ID" value="GGG47015.1"/>
    <property type="molecule type" value="Genomic_DNA"/>
</dbReference>
<dbReference type="RefSeq" id="WP_188903099.1">
    <property type="nucleotide sequence ID" value="NZ_BMKS01000015.1"/>
</dbReference>
<evidence type="ECO:0000256" key="1">
    <source>
        <dbReference type="ARBA" id="ARBA00006987"/>
    </source>
</evidence>
<dbReference type="Proteomes" id="UP000597507">
    <property type="component" value="Unassembled WGS sequence"/>
</dbReference>
<dbReference type="SUPFAM" id="SSF53850">
    <property type="entry name" value="Periplasmic binding protein-like II"/>
    <property type="match status" value="1"/>
</dbReference>
<dbReference type="InterPro" id="IPR005064">
    <property type="entry name" value="BUG"/>
</dbReference>
<accession>A0A8J2ZEH8</accession>
<comment type="caution">
    <text evidence="2">The sequence shown here is derived from an EMBL/GenBank/DDBJ whole genome shotgun (WGS) entry which is preliminary data.</text>
</comment>
<dbReference type="Pfam" id="PF03401">
    <property type="entry name" value="TctC"/>
    <property type="match status" value="1"/>
</dbReference>
<protein>
    <recommendedName>
        <fullName evidence="4">Tripartite tricarboxylate transporter substrate binding protein</fullName>
    </recommendedName>
</protein>
<comment type="similarity">
    <text evidence="1">Belongs to the UPF0065 (bug) family.</text>
</comment>
<name>A0A8J2ZEH8_9PROT</name>
<evidence type="ECO:0000313" key="2">
    <source>
        <dbReference type="EMBL" id="GGG47015.1"/>
    </source>
</evidence>